<dbReference type="InterPro" id="IPR001279">
    <property type="entry name" value="Metallo-B-lactamas"/>
</dbReference>
<evidence type="ECO:0000313" key="3">
    <source>
        <dbReference type="Proteomes" id="UP000193334"/>
    </source>
</evidence>
<keyword evidence="3" id="KW-1185">Reference proteome</keyword>
<dbReference type="PANTHER" id="PTHR13754">
    <property type="entry name" value="METALLO-BETA-LACTAMASE SUPERFAMILY PROTEIN"/>
    <property type="match status" value="1"/>
</dbReference>
<protein>
    <submittedName>
        <fullName evidence="2">Putative metal-dependent RNase</fullName>
    </submittedName>
</protein>
<evidence type="ECO:0000313" key="2">
    <source>
        <dbReference type="EMBL" id="ARN57062.1"/>
    </source>
</evidence>
<dbReference type="Gene3D" id="3.60.15.10">
    <property type="entry name" value="Ribonuclease Z/Hydroxyacylglutathione hydrolase-like"/>
    <property type="match status" value="1"/>
</dbReference>
<feature type="domain" description="Metallo-beta-lactamase" evidence="1">
    <location>
        <begin position="19"/>
        <end position="244"/>
    </location>
</feature>
<dbReference type="AlphaFoldDB" id="A0A1W6LMT9"/>
<gene>
    <name evidence="2" type="ORF">STSP1_01457</name>
</gene>
<dbReference type="PANTHER" id="PTHR13754:SF13">
    <property type="entry name" value="METALLO-BETA-LACTAMASE SUPERFAMILY PROTEIN (AFU_ORTHOLOGUE AFUA_3G07630)"/>
    <property type="match status" value="1"/>
</dbReference>
<dbReference type="SUPFAM" id="SSF56281">
    <property type="entry name" value="Metallo-hydrolase/oxidoreductase"/>
    <property type="match status" value="1"/>
</dbReference>
<dbReference type="Proteomes" id="UP000193334">
    <property type="component" value="Chromosome"/>
</dbReference>
<dbReference type="Pfam" id="PF00753">
    <property type="entry name" value="Lactamase_B"/>
    <property type="match status" value="1"/>
</dbReference>
<dbReference type="GO" id="GO:0016740">
    <property type="term" value="F:transferase activity"/>
    <property type="evidence" value="ECO:0007669"/>
    <property type="project" value="TreeGrafter"/>
</dbReference>
<sequence>MKITILVDNNSAEPLGSEHGLSMFLEAGGSKVLFDAGKTELLADNAEKLGVDLSSPDYIVLSHGHYDHTGGLAYALSKAKNAKLYCHEGLLKERYSLKSFGARSVGAQKEAREAIENLPSERKIWYEQPLTIPGGFNITGTVPRITAFEDTGGNYYLDREGRYLDELEDDISLWVETPRGLVIVLGCCHSGIVNTIRRIQDISEKNKIDTVVGGMHLIHADEERLRGTVEDLRQMDIKRILPCHCTGDYAAEYLKNNLNCEVQKAYAGMKLEIE</sequence>
<dbReference type="CDD" id="cd07713">
    <property type="entry name" value="DHPS-like_MBL-fold"/>
    <property type="match status" value="1"/>
</dbReference>
<accession>A0A1W6LMT9</accession>
<dbReference type="KEGG" id="pbp:STSP1_01457"/>
<reference evidence="3" key="1">
    <citation type="submission" date="2017-04" db="EMBL/GenBank/DDBJ databases">
        <title>Comparative genomics and description of representatives of a novel lineage of planctomycetes thriving in anoxic sediments.</title>
        <authorList>
            <person name="Spring S."/>
            <person name="Bunk B."/>
            <person name="Sproer C."/>
        </authorList>
    </citation>
    <scope>NUCLEOTIDE SEQUENCE [LARGE SCALE GENOMIC DNA]</scope>
    <source>
        <strain evidence="3">ST-PulAB-D4</strain>
    </source>
</reference>
<organism evidence="2 3">
    <name type="scientific">Sedimentisphaera salicampi</name>
    <dbReference type="NCBI Taxonomy" id="1941349"/>
    <lineage>
        <taxon>Bacteria</taxon>
        <taxon>Pseudomonadati</taxon>
        <taxon>Planctomycetota</taxon>
        <taxon>Phycisphaerae</taxon>
        <taxon>Sedimentisphaerales</taxon>
        <taxon>Sedimentisphaeraceae</taxon>
        <taxon>Sedimentisphaera</taxon>
    </lineage>
</organism>
<dbReference type="EMBL" id="CP021023">
    <property type="protein sequence ID" value="ARN57062.1"/>
    <property type="molecule type" value="Genomic_DNA"/>
</dbReference>
<name>A0A1W6LMT9_9BACT</name>
<proteinExistence type="predicted"/>
<dbReference type="InterPro" id="IPR041712">
    <property type="entry name" value="DHPS-like_MBL-fold"/>
</dbReference>
<dbReference type="RefSeq" id="WP_085755737.1">
    <property type="nucleotide sequence ID" value="NZ_CP021023.1"/>
</dbReference>
<dbReference type="STRING" id="1941349.STSP1_01457"/>
<evidence type="ECO:0000259" key="1">
    <source>
        <dbReference type="SMART" id="SM00849"/>
    </source>
</evidence>
<dbReference type="InterPro" id="IPR052926">
    <property type="entry name" value="Metallo-beta-lactamase_dom"/>
</dbReference>
<dbReference type="SMART" id="SM00849">
    <property type="entry name" value="Lactamase_B"/>
    <property type="match status" value="1"/>
</dbReference>
<dbReference type="InterPro" id="IPR036866">
    <property type="entry name" value="RibonucZ/Hydroxyglut_hydro"/>
</dbReference>